<dbReference type="InterPro" id="IPR029044">
    <property type="entry name" value="Nucleotide-diphossugar_trans"/>
</dbReference>
<dbReference type="InterPro" id="IPR001173">
    <property type="entry name" value="Glyco_trans_2-like"/>
</dbReference>
<dbReference type="InterPro" id="IPR050256">
    <property type="entry name" value="Glycosyltransferase_2"/>
</dbReference>
<evidence type="ECO:0000259" key="1">
    <source>
        <dbReference type="Pfam" id="PF00535"/>
    </source>
</evidence>
<dbReference type="STRING" id="767817.Desgi_1546"/>
<dbReference type="GO" id="GO:0016740">
    <property type="term" value="F:transferase activity"/>
    <property type="evidence" value="ECO:0007669"/>
    <property type="project" value="UniProtKB-KW"/>
</dbReference>
<name>R4KCZ7_9FIRM</name>
<dbReference type="EMBL" id="CP003273">
    <property type="protein sequence ID" value="AGL01028.1"/>
    <property type="molecule type" value="Genomic_DNA"/>
</dbReference>
<keyword evidence="3" id="KW-1185">Reference proteome</keyword>
<organism evidence="2 3">
    <name type="scientific">Desulfoscipio gibsoniae DSM 7213</name>
    <dbReference type="NCBI Taxonomy" id="767817"/>
    <lineage>
        <taxon>Bacteria</taxon>
        <taxon>Bacillati</taxon>
        <taxon>Bacillota</taxon>
        <taxon>Clostridia</taxon>
        <taxon>Eubacteriales</taxon>
        <taxon>Desulfallaceae</taxon>
        <taxon>Desulfoscipio</taxon>
    </lineage>
</organism>
<sequence length="243" mass="27565">MNTNSKKHHTSEEIKHSIIIPAYNEEAGLPIVLKDVFHLIDNSFEVIVVDDGSTDRTREEAKEFPCRLVCHVHNSGKGEAMKTGIREAKGENVIFIDADNTYPPEGIIEIAKALEWFDMALASRKMGQKNIPAFNRIGNAIFRNSIRYIYGFKGYDPLTGLYGLKKKFLEVMQLESKGFGIESEICIKAARMGLRVKDIHIIYRDRIGKAKLSGIKDGYRIFMTILKFFPLLFQRLEKPGLPG</sequence>
<dbReference type="PANTHER" id="PTHR48090">
    <property type="entry name" value="UNDECAPRENYL-PHOSPHATE 4-DEOXY-4-FORMAMIDO-L-ARABINOSE TRANSFERASE-RELATED"/>
    <property type="match status" value="1"/>
</dbReference>
<evidence type="ECO:0000313" key="3">
    <source>
        <dbReference type="Proteomes" id="UP000013520"/>
    </source>
</evidence>
<dbReference type="SUPFAM" id="SSF53448">
    <property type="entry name" value="Nucleotide-diphospho-sugar transferases"/>
    <property type="match status" value="1"/>
</dbReference>
<dbReference type="PANTHER" id="PTHR48090:SF7">
    <property type="entry name" value="RFBJ PROTEIN"/>
    <property type="match status" value="1"/>
</dbReference>
<accession>R4KCZ7</accession>
<protein>
    <submittedName>
        <fullName evidence="2">Glycosyl transferase</fullName>
    </submittedName>
</protein>
<feature type="domain" description="Glycosyltransferase 2-like" evidence="1">
    <location>
        <begin position="17"/>
        <end position="140"/>
    </location>
</feature>
<gene>
    <name evidence="2" type="ORF">Desgi_1546</name>
</gene>
<dbReference type="OrthoDB" id="9810303at2"/>
<reference evidence="2 3" key="1">
    <citation type="submission" date="2012-01" db="EMBL/GenBank/DDBJ databases">
        <title>Complete sequence of Desulfotomaculum gibsoniae DSM 7213.</title>
        <authorList>
            <consortium name="US DOE Joint Genome Institute"/>
            <person name="Lucas S."/>
            <person name="Han J."/>
            <person name="Lapidus A."/>
            <person name="Cheng J.-F."/>
            <person name="Goodwin L."/>
            <person name="Pitluck S."/>
            <person name="Peters L."/>
            <person name="Ovchinnikova G."/>
            <person name="Teshima H."/>
            <person name="Detter J.C."/>
            <person name="Han C."/>
            <person name="Tapia R."/>
            <person name="Land M."/>
            <person name="Hauser L."/>
            <person name="Kyrpides N."/>
            <person name="Ivanova N."/>
            <person name="Pagani I."/>
            <person name="Parshina S."/>
            <person name="Plugge C."/>
            <person name="Muyzer G."/>
            <person name="Kuever J."/>
            <person name="Ivanova A."/>
            <person name="Nazina T."/>
            <person name="Klenk H.-P."/>
            <person name="Brambilla E."/>
            <person name="Spring S."/>
            <person name="Stams A.F."/>
            <person name="Woyke T."/>
        </authorList>
    </citation>
    <scope>NUCLEOTIDE SEQUENCE [LARGE SCALE GENOMIC DNA]</scope>
    <source>
        <strain evidence="2 3">DSM 7213</strain>
    </source>
</reference>
<dbReference type="Pfam" id="PF00535">
    <property type="entry name" value="Glycos_transf_2"/>
    <property type="match status" value="1"/>
</dbReference>
<dbReference type="CDD" id="cd04179">
    <property type="entry name" value="DPM_DPG-synthase_like"/>
    <property type="match status" value="1"/>
</dbReference>
<dbReference type="HOGENOM" id="CLU_033536_7_3_9"/>
<dbReference type="eggNOG" id="COG0463">
    <property type="taxonomic scope" value="Bacteria"/>
</dbReference>
<keyword evidence="2" id="KW-0808">Transferase</keyword>
<dbReference type="KEGG" id="dgi:Desgi_1546"/>
<evidence type="ECO:0000313" key="2">
    <source>
        <dbReference type="EMBL" id="AGL01028.1"/>
    </source>
</evidence>
<proteinExistence type="predicted"/>
<dbReference type="AlphaFoldDB" id="R4KCZ7"/>
<dbReference type="Gene3D" id="3.90.550.10">
    <property type="entry name" value="Spore Coat Polysaccharide Biosynthesis Protein SpsA, Chain A"/>
    <property type="match status" value="1"/>
</dbReference>
<dbReference type="RefSeq" id="WP_006523887.1">
    <property type="nucleotide sequence ID" value="NC_021184.1"/>
</dbReference>
<dbReference type="Proteomes" id="UP000013520">
    <property type="component" value="Chromosome"/>
</dbReference>